<feature type="chain" id="PRO_5046383579" description="Endonuclease/exonuclease/phosphatase domain-containing protein" evidence="1">
    <location>
        <begin position="26"/>
        <end position="311"/>
    </location>
</feature>
<gene>
    <name evidence="2" type="ORF">H2201_002654</name>
</gene>
<dbReference type="SUPFAM" id="SSF56219">
    <property type="entry name" value="DNase I-like"/>
    <property type="match status" value="1"/>
</dbReference>
<dbReference type="Gene3D" id="3.60.10.10">
    <property type="entry name" value="Endonuclease/exonuclease/phosphatase"/>
    <property type="match status" value="1"/>
</dbReference>
<comment type="caution">
    <text evidence="2">The sequence shown here is derived from an EMBL/GenBank/DDBJ whole genome shotgun (WGS) entry which is preliminary data.</text>
</comment>
<reference evidence="2" key="1">
    <citation type="submission" date="2022-10" db="EMBL/GenBank/DDBJ databases">
        <title>Culturing micro-colonial fungi from biological soil crusts in the Mojave desert and describing Neophaeococcomyces mojavensis, and introducing the new genera and species Taxawa tesnikishii.</title>
        <authorList>
            <person name="Kurbessoian T."/>
            <person name="Stajich J.E."/>
        </authorList>
    </citation>
    <scope>NUCLEOTIDE SEQUENCE</scope>
    <source>
        <strain evidence="2">TK_1</strain>
    </source>
</reference>
<proteinExistence type="predicted"/>
<evidence type="ECO:0000313" key="2">
    <source>
        <dbReference type="EMBL" id="KAJ9667135.1"/>
    </source>
</evidence>
<dbReference type="Proteomes" id="UP001172684">
    <property type="component" value="Unassembled WGS sequence"/>
</dbReference>
<evidence type="ECO:0000313" key="3">
    <source>
        <dbReference type="Proteomes" id="UP001172684"/>
    </source>
</evidence>
<feature type="signal peptide" evidence="1">
    <location>
        <begin position="1"/>
        <end position="25"/>
    </location>
</feature>
<organism evidence="2 3">
    <name type="scientific">Coniosporium apollinis</name>
    <dbReference type="NCBI Taxonomy" id="61459"/>
    <lineage>
        <taxon>Eukaryota</taxon>
        <taxon>Fungi</taxon>
        <taxon>Dikarya</taxon>
        <taxon>Ascomycota</taxon>
        <taxon>Pezizomycotina</taxon>
        <taxon>Dothideomycetes</taxon>
        <taxon>Dothideomycetes incertae sedis</taxon>
        <taxon>Coniosporium</taxon>
    </lineage>
</organism>
<keyword evidence="3" id="KW-1185">Reference proteome</keyword>
<keyword evidence="1" id="KW-0732">Signal</keyword>
<sequence length="311" mass="33601">MYSNTFWSFFQVALLCLSLLSLVTARPPNESTAPTKPSTIQLRSEVVKTTLPPRKSGRGRTGNPSTTSFVELQLNLCNSGFAGCYKDGKSIPEGSARIYTTGPNLVTVNEICLNDVTKHLQPALAEAWPDDYTYSVFMPALYKGNDTAYRCRGFKDFYGSAVIGRVAAAKWRGVTAYGGKYATQAAASNEARTFACAEAEGDHFGCVTHLAATPPETALAQCKALMFDAVPYLKAVSGAAGKTVVGGDFNLKYDKGSSTNVQLCVPNGYTRKGDGDVQHIIAMNSLVFQDTDHGGMMYTDHPWFSADFTVR</sequence>
<protein>
    <recommendedName>
        <fullName evidence="4">Endonuclease/exonuclease/phosphatase domain-containing protein</fullName>
    </recommendedName>
</protein>
<accession>A0ABQ9P0N5</accession>
<dbReference type="EMBL" id="JAPDRL010000014">
    <property type="protein sequence ID" value="KAJ9667135.1"/>
    <property type="molecule type" value="Genomic_DNA"/>
</dbReference>
<name>A0ABQ9P0N5_9PEZI</name>
<evidence type="ECO:0008006" key="4">
    <source>
        <dbReference type="Google" id="ProtNLM"/>
    </source>
</evidence>
<dbReference type="InterPro" id="IPR036691">
    <property type="entry name" value="Endo/exonu/phosph_ase_sf"/>
</dbReference>
<evidence type="ECO:0000256" key="1">
    <source>
        <dbReference type="SAM" id="SignalP"/>
    </source>
</evidence>